<sequence length="129" mass="13151">MKFSTVMVFVSGLAAGVLAAPVPSPLSTGDLDTTHFPVHEQSTGHSGSMPNSNPLHGSARSPQILGTLRFPLPGSVSSEVKGSASIPTKRQSLSIAGNLPLSITIPQDLGPAISVSQPSLSITGLLARD</sequence>
<dbReference type="AlphaFoldDB" id="A0A1L9WKD6"/>
<gene>
    <name evidence="3" type="ORF">ASPACDRAFT_46796</name>
</gene>
<evidence type="ECO:0000313" key="4">
    <source>
        <dbReference type="Proteomes" id="UP000184546"/>
    </source>
</evidence>
<evidence type="ECO:0000256" key="1">
    <source>
        <dbReference type="SAM" id="MobiDB-lite"/>
    </source>
</evidence>
<reference evidence="4" key="1">
    <citation type="journal article" date="2017" name="Genome Biol.">
        <title>Comparative genomics reveals high biological diversity and specific adaptations in the industrially and medically important fungal genus Aspergillus.</title>
        <authorList>
            <person name="de Vries R.P."/>
            <person name="Riley R."/>
            <person name="Wiebenga A."/>
            <person name="Aguilar-Osorio G."/>
            <person name="Amillis S."/>
            <person name="Uchima C.A."/>
            <person name="Anderluh G."/>
            <person name="Asadollahi M."/>
            <person name="Askin M."/>
            <person name="Barry K."/>
            <person name="Battaglia E."/>
            <person name="Bayram O."/>
            <person name="Benocci T."/>
            <person name="Braus-Stromeyer S.A."/>
            <person name="Caldana C."/>
            <person name="Canovas D."/>
            <person name="Cerqueira G.C."/>
            <person name="Chen F."/>
            <person name="Chen W."/>
            <person name="Choi C."/>
            <person name="Clum A."/>
            <person name="Dos Santos R.A."/>
            <person name="Damasio A.R."/>
            <person name="Diallinas G."/>
            <person name="Emri T."/>
            <person name="Fekete E."/>
            <person name="Flipphi M."/>
            <person name="Freyberg S."/>
            <person name="Gallo A."/>
            <person name="Gournas C."/>
            <person name="Habgood R."/>
            <person name="Hainaut M."/>
            <person name="Harispe M.L."/>
            <person name="Henrissat B."/>
            <person name="Hilden K.S."/>
            <person name="Hope R."/>
            <person name="Hossain A."/>
            <person name="Karabika E."/>
            <person name="Karaffa L."/>
            <person name="Karanyi Z."/>
            <person name="Krasevec N."/>
            <person name="Kuo A."/>
            <person name="Kusch H."/>
            <person name="LaButti K."/>
            <person name="Lagendijk E.L."/>
            <person name="Lapidus A."/>
            <person name="Levasseur A."/>
            <person name="Lindquist E."/>
            <person name="Lipzen A."/>
            <person name="Logrieco A.F."/>
            <person name="MacCabe A."/>
            <person name="Maekelae M.R."/>
            <person name="Malavazi I."/>
            <person name="Melin P."/>
            <person name="Meyer V."/>
            <person name="Mielnichuk N."/>
            <person name="Miskei M."/>
            <person name="Molnar A.P."/>
            <person name="Mule G."/>
            <person name="Ngan C.Y."/>
            <person name="Orejas M."/>
            <person name="Orosz E."/>
            <person name="Ouedraogo J.P."/>
            <person name="Overkamp K.M."/>
            <person name="Park H.-S."/>
            <person name="Perrone G."/>
            <person name="Piumi F."/>
            <person name="Punt P.J."/>
            <person name="Ram A.F."/>
            <person name="Ramon A."/>
            <person name="Rauscher S."/>
            <person name="Record E."/>
            <person name="Riano-Pachon D.M."/>
            <person name="Robert V."/>
            <person name="Roehrig J."/>
            <person name="Ruller R."/>
            <person name="Salamov A."/>
            <person name="Salih N.S."/>
            <person name="Samson R.A."/>
            <person name="Sandor E."/>
            <person name="Sanguinetti M."/>
            <person name="Schuetze T."/>
            <person name="Sepcic K."/>
            <person name="Shelest E."/>
            <person name="Sherlock G."/>
            <person name="Sophianopoulou V."/>
            <person name="Squina F.M."/>
            <person name="Sun H."/>
            <person name="Susca A."/>
            <person name="Todd R.B."/>
            <person name="Tsang A."/>
            <person name="Unkles S.E."/>
            <person name="van de Wiele N."/>
            <person name="van Rossen-Uffink D."/>
            <person name="Oliveira J.V."/>
            <person name="Vesth T.C."/>
            <person name="Visser J."/>
            <person name="Yu J.-H."/>
            <person name="Zhou M."/>
            <person name="Andersen M.R."/>
            <person name="Archer D.B."/>
            <person name="Baker S.E."/>
            <person name="Benoit I."/>
            <person name="Brakhage A.A."/>
            <person name="Braus G.H."/>
            <person name="Fischer R."/>
            <person name="Frisvad J.C."/>
            <person name="Goldman G.H."/>
            <person name="Houbraken J."/>
            <person name="Oakley B."/>
            <person name="Pocsi I."/>
            <person name="Scazzocchio C."/>
            <person name="Seiboth B."/>
            <person name="vanKuyk P.A."/>
            <person name="Wortman J."/>
            <person name="Dyer P.S."/>
            <person name="Grigoriev I.V."/>
        </authorList>
    </citation>
    <scope>NUCLEOTIDE SEQUENCE [LARGE SCALE GENOMIC DNA]</scope>
    <source>
        <strain evidence="4">ATCC 16872 / CBS 172.66 / WB 5094</strain>
    </source>
</reference>
<evidence type="ECO:0000256" key="2">
    <source>
        <dbReference type="SAM" id="SignalP"/>
    </source>
</evidence>
<dbReference type="GeneID" id="30975659"/>
<proteinExistence type="predicted"/>
<protein>
    <submittedName>
        <fullName evidence="3">Uncharacterized protein</fullName>
    </submittedName>
</protein>
<dbReference type="Proteomes" id="UP000184546">
    <property type="component" value="Unassembled WGS sequence"/>
</dbReference>
<organism evidence="3 4">
    <name type="scientific">Aspergillus aculeatus (strain ATCC 16872 / CBS 172.66 / WB 5094)</name>
    <dbReference type="NCBI Taxonomy" id="690307"/>
    <lineage>
        <taxon>Eukaryota</taxon>
        <taxon>Fungi</taxon>
        <taxon>Dikarya</taxon>
        <taxon>Ascomycota</taxon>
        <taxon>Pezizomycotina</taxon>
        <taxon>Eurotiomycetes</taxon>
        <taxon>Eurotiomycetidae</taxon>
        <taxon>Eurotiales</taxon>
        <taxon>Aspergillaceae</taxon>
        <taxon>Aspergillus</taxon>
        <taxon>Aspergillus subgen. Circumdati</taxon>
    </lineage>
</organism>
<keyword evidence="4" id="KW-1185">Reference proteome</keyword>
<evidence type="ECO:0000313" key="3">
    <source>
        <dbReference type="EMBL" id="OJJ96625.1"/>
    </source>
</evidence>
<name>A0A1L9WKD6_ASPA1</name>
<feature type="compositionally biased region" description="Polar residues" evidence="1">
    <location>
        <begin position="40"/>
        <end position="55"/>
    </location>
</feature>
<dbReference type="RefSeq" id="XP_020052965.1">
    <property type="nucleotide sequence ID" value="XM_020201845.1"/>
</dbReference>
<dbReference type="VEuPathDB" id="FungiDB:ASPACDRAFT_46796"/>
<keyword evidence="2" id="KW-0732">Signal</keyword>
<feature type="signal peptide" evidence="2">
    <location>
        <begin position="1"/>
        <end position="19"/>
    </location>
</feature>
<feature type="chain" id="PRO_5013086756" evidence="2">
    <location>
        <begin position="20"/>
        <end position="129"/>
    </location>
</feature>
<dbReference type="EMBL" id="KV878985">
    <property type="protein sequence ID" value="OJJ96625.1"/>
    <property type="molecule type" value="Genomic_DNA"/>
</dbReference>
<dbReference type="OMA" id="LPMHEQS"/>
<accession>A0A1L9WKD6</accession>
<dbReference type="OrthoDB" id="10426339at2759"/>
<feature type="region of interest" description="Disordered" evidence="1">
    <location>
        <begin position="32"/>
        <end position="60"/>
    </location>
</feature>